<feature type="transmembrane region" description="Helical" evidence="1">
    <location>
        <begin position="51"/>
        <end position="71"/>
    </location>
</feature>
<name>A0A017SCK8_ASPRC</name>
<sequence length="175" mass="19962">MAVRRVYRRYHWPELQLNCWLFIVLAASCINLGIFAWLMAVQSQLKLGTPWLFPFMIVSGALGIFFIALILILAMQRFLLPGIIIVGSFVLFVLWLTGLVETALQLYGVVGSVNDSCKYWVEGNGIHGESIEALAWLTQITICNCWKTAFAFELIGVIFFLWMVIMSWRVHRDVA</sequence>
<accession>A0A017SCK8</accession>
<protein>
    <recommendedName>
        <fullName evidence="4">MARVEL domain-containing protein</fullName>
    </recommendedName>
</protein>
<keyword evidence="1" id="KW-1133">Transmembrane helix</keyword>
<dbReference type="GeneID" id="63702024"/>
<dbReference type="AlphaFoldDB" id="A0A017SCK8"/>
<dbReference type="PROSITE" id="PS51257">
    <property type="entry name" value="PROKAR_LIPOPROTEIN"/>
    <property type="match status" value="1"/>
</dbReference>
<dbReference type="OrthoDB" id="3930290at2759"/>
<dbReference type="HOGENOM" id="CLU_108574_0_0_1"/>
<organism evidence="2 3">
    <name type="scientific">Aspergillus ruber (strain CBS 135680)</name>
    <dbReference type="NCBI Taxonomy" id="1388766"/>
    <lineage>
        <taxon>Eukaryota</taxon>
        <taxon>Fungi</taxon>
        <taxon>Dikarya</taxon>
        <taxon>Ascomycota</taxon>
        <taxon>Pezizomycotina</taxon>
        <taxon>Eurotiomycetes</taxon>
        <taxon>Eurotiomycetidae</taxon>
        <taxon>Eurotiales</taxon>
        <taxon>Aspergillaceae</taxon>
        <taxon>Aspergillus</taxon>
        <taxon>Aspergillus subgen. Aspergillus</taxon>
    </lineage>
</organism>
<keyword evidence="1" id="KW-0812">Transmembrane</keyword>
<evidence type="ECO:0000313" key="3">
    <source>
        <dbReference type="Proteomes" id="UP000019804"/>
    </source>
</evidence>
<keyword evidence="1" id="KW-0472">Membrane</keyword>
<dbReference type="Proteomes" id="UP000019804">
    <property type="component" value="Unassembled WGS sequence"/>
</dbReference>
<dbReference type="EMBL" id="KK088425">
    <property type="protein sequence ID" value="EYE94662.1"/>
    <property type="molecule type" value="Genomic_DNA"/>
</dbReference>
<reference evidence="3" key="1">
    <citation type="journal article" date="2014" name="Nat. Commun.">
        <title>Genomic adaptations of the halophilic Dead Sea filamentous fungus Eurotium rubrum.</title>
        <authorList>
            <person name="Kis-Papo T."/>
            <person name="Weig A.R."/>
            <person name="Riley R."/>
            <person name="Persoh D."/>
            <person name="Salamov A."/>
            <person name="Sun H."/>
            <person name="Lipzen A."/>
            <person name="Wasser S.P."/>
            <person name="Rambold G."/>
            <person name="Grigoriev I.V."/>
            <person name="Nevo E."/>
        </authorList>
    </citation>
    <scope>NUCLEOTIDE SEQUENCE [LARGE SCALE GENOMIC DNA]</scope>
    <source>
        <strain evidence="3">CBS 135680</strain>
    </source>
</reference>
<dbReference type="STRING" id="1388766.A0A017SCK8"/>
<proteinExistence type="predicted"/>
<evidence type="ECO:0000313" key="2">
    <source>
        <dbReference type="EMBL" id="EYE94662.1"/>
    </source>
</evidence>
<evidence type="ECO:0000256" key="1">
    <source>
        <dbReference type="SAM" id="Phobius"/>
    </source>
</evidence>
<feature type="transmembrane region" description="Helical" evidence="1">
    <location>
        <begin position="149"/>
        <end position="168"/>
    </location>
</feature>
<evidence type="ECO:0008006" key="4">
    <source>
        <dbReference type="Google" id="ProtNLM"/>
    </source>
</evidence>
<keyword evidence="3" id="KW-1185">Reference proteome</keyword>
<feature type="transmembrane region" description="Helical" evidence="1">
    <location>
        <begin position="20"/>
        <end position="39"/>
    </location>
</feature>
<dbReference type="RefSeq" id="XP_040638350.1">
    <property type="nucleotide sequence ID" value="XM_040786900.1"/>
</dbReference>
<gene>
    <name evidence="2" type="ORF">EURHEDRAFT_523704</name>
</gene>
<feature type="transmembrane region" description="Helical" evidence="1">
    <location>
        <begin position="78"/>
        <end position="97"/>
    </location>
</feature>